<name>A0A8T2J7V3_9PIPI</name>
<dbReference type="GO" id="GO:0062064">
    <property type="term" value="F:box C/D methylation guide snoRNP complex binding"/>
    <property type="evidence" value="ECO:0007669"/>
    <property type="project" value="TreeGrafter"/>
</dbReference>
<dbReference type="EMBL" id="JAACNH010000006">
    <property type="protein sequence ID" value="KAG8439410.1"/>
    <property type="molecule type" value="Genomic_DNA"/>
</dbReference>
<dbReference type="Proteomes" id="UP000812440">
    <property type="component" value="Chromosome 3"/>
</dbReference>
<protein>
    <submittedName>
        <fullName evidence="1">Uncharacterized protein</fullName>
    </submittedName>
</protein>
<keyword evidence="2" id="KW-1185">Reference proteome</keyword>
<dbReference type="PANTHER" id="PTHR28674:SF1">
    <property type="entry name" value="NOP PROTEIN CHAPERONE 1"/>
    <property type="match status" value="1"/>
</dbReference>
<evidence type="ECO:0000313" key="2">
    <source>
        <dbReference type="Proteomes" id="UP000812440"/>
    </source>
</evidence>
<comment type="caution">
    <text evidence="1">The sequence shown here is derived from an EMBL/GenBank/DDBJ whole genome shotgun (WGS) entry which is preliminary data.</text>
</comment>
<dbReference type="AlphaFoldDB" id="A0A8T2J7V3"/>
<dbReference type="EMBL" id="JAACNH010000006">
    <property type="protein sequence ID" value="KAG8439409.1"/>
    <property type="molecule type" value="Genomic_DNA"/>
</dbReference>
<gene>
    <name evidence="1" type="ORF">GDO86_005574</name>
</gene>
<dbReference type="InterPro" id="IPR027921">
    <property type="entry name" value="NOPCHAP1"/>
</dbReference>
<proteinExistence type="predicted"/>
<dbReference type="PANTHER" id="PTHR28674">
    <property type="entry name" value="SIMILAR TO DNA SEGMENT, CHR 10, WAYNE STATE UNIVERSITY 102,-EXPRESSED"/>
    <property type="match status" value="1"/>
</dbReference>
<dbReference type="GO" id="GO:0000492">
    <property type="term" value="P:box C/D snoRNP assembly"/>
    <property type="evidence" value="ECO:0007669"/>
    <property type="project" value="InterPro"/>
</dbReference>
<organism evidence="1 2">
    <name type="scientific">Hymenochirus boettgeri</name>
    <name type="common">Congo dwarf clawed frog</name>
    <dbReference type="NCBI Taxonomy" id="247094"/>
    <lineage>
        <taxon>Eukaryota</taxon>
        <taxon>Metazoa</taxon>
        <taxon>Chordata</taxon>
        <taxon>Craniata</taxon>
        <taxon>Vertebrata</taxon>
        <taxon>Euteleostomi</taxon>
        <taxon>Amphibia</taxon>
        <taxon>Batrachia</taxon>
        <taxon>Anura</taxon>
        <taxon>Pipoidea</taxon>
        <taxon>Pipidae</taxon>
        <taxon>Pipinae</taxon>
        <taxon>Hymenochirus</taxon>
    </lineage>
</organism>
<dbReference type="Pfam" id="PF15370">
    <property type="entry name" value="NOPCHAP1"/>
    <property type="match status" value="1"/>
</dbReference>
<dbReference type="OrthoDB" id="1112980at2759"/>
<evidence type="ECO:0000313" key="1">
    <source>
        <dbReference type="EMBL" id="KAG8439410.1"/>
    </source>
</evidence>
<reference evidence="1" key="1">
    <citation type="thesis" date="2020" institute="ProQuest LLC" country="789 East Eisenhower Parkway, Ann Arbor, MI, USA">
        <title>Comparative Genomics and Chromosome Evolution.</title>
        <authorList>
            <person name="Mudd A.B."/>
        </authorList>
    </citation>
    <scope>NUCLEOTIDE SEQUENCE</scope>
    <source>
        <strain evidence="1">Female2</strain>
        <tissue evidence="1">Blood</tissue>
    </source>
</reference>
<sequence length="125" mass="13804">METEDGSKMDKGTRSRELLQIGSSGGLYNNLLINPKPHNKQGANLPITRIPRSSILDRVQNFLPQMAMANENLSKDIESSPDGAFDIEYINTKEDKIIEMNVAVVELSSSESSEDEEESSSDDSL</sequence>
<dbReference type="EMBL" id="JAACNH010000006">
    <property type="protein sequence ID" value="KAG8439411.1"/>
    <property type="molecule type" value="Genomic_DNA"/>
</dbReference>
<accession>A0A8T2J7V3</accession>